<feature type="domain" description="Reverse transcriptase zinc-binding" evidence="2">
    <location>
        <begin position="220"/>
        <end position="307"/>
    </location>
</feature>
<protein>
    <recommendedName>
        <fullName evidence="4">RNase H type-1 domain-containing protein</fullName>
    </recommendedName>
</protein>
<dbReference type="Gene3D" id="3.30.420.10">
    <property type="entry name" value="Ribonuclease H-like superfamily/Ribonuclease H"/>
    <property type="match status" value="1"/>
</dbReference>
<dbReference type="InterPro" id="IPR026960">
    <property type="entry name" value="RVT-Znf"/>
</dbReference>
<dbReference type="Pfam" id="PF13456">
    <property type="entry name" value="RVT_3"/>
    <property type="match status" value="1"/>
</dbReference>
<sequence length="519" mass="58748">MKPHPIHHGGWTLHKSIINSHDPMETVKQFFLLVLIVLWQRSEGRGFGKRWKGLGVMAVESPTTVPRNKALLAKLNWRLHDEKESWWARTLTAKYCPNGITSSPLPIHKGGSSNWRGLKLGHEVFRNGLRWVVNNGQHVSFWNDKWVGNQPFRDVIQGPLALEESSFRICDLIEGASFWDFSKLSVVLPSSICAQIKSIYLCTLNHLEDCIVCDTVDGSFSLRKAYQLACKPSHSMACLSSPNWLWHTLTSPRIQFFLWQCYHDSVPVRATLAHRGINITPSCPRCSSPIESLSHVLKDCPNSISFWNDIVPPQCSLNSFNLPFIDWLSSNCTSSAIHPSSHIKWQIVFTFGLWNLWLRCNQVIFKPRASLPNLSASTISFASEFFCLWGNGKNPKGILVLQAELRALLDGLLMIVELNIPFLEIEMDSLVAIDLILAIHPANVFLRPIVSDCRYLLEKFEGVSIKHIYREANMCADLLAKAGCDQLVNFVLFCTPPAHVLEVLRFDLSVDTRTRVIRG</sequence>
<evidence type="ECO:0008006" key="4">
    <source>
        <dbReference type="Google" id="ProtNLM"/>
    </source>
</evidence>
<gene>
    <name evidence="3" type="ORF">FSB_LOCUS35304</name>
</gene>
<dbReference type="GO" id="GO:0004523">
    <property type="term" value="F:RNA-DNA hybrid ribonuclease activity"/>
    <property type="evidence" value="ECO:0007669"/>
    <property type="project" value="InterPro"/>
</dbReference>
<dbReference type="GO" id="GO:0003676">
    <property type="term" value="F:nucleic acid binding"/>
    <property type="evidence" value="ECO:0007669"/>
    <property type="project" value="InterPro"/>
</dbReference>
<feature type="domain" description="RNase H type-1" evidence="1">
    <location>
        <begin position="385"/>
        <end position="482"/>
    </location>
</feature>
<dbReference type="CDD" id="cd06222">
    <property type="entry name" value="RNase_H_like"/>
    <property type="match status" value="1"/>
</dbReference>
<proteinExistence type="predicted"/>
<dbReference type="EMBL" id="OIVN01002911">
    <property type="protein sequence ID" value="SPD07422.1"/>
    <property type="molecule type" value="Genomic_DNA"/>
</dbReference>
<evidence type="ECO:0000259" key="2">
    <source>
        <dbReference type="Pfam" id="PF13966"/>
    </source>
</evidence>
<accession>A0A2N9H5S4</accession>
<dbReference type="SUPFAM" id="SSF53098">
    <property type="entry name" value="Ribonuclease H-like"/>
    <property type="match status" value="1"/>
</dbReference>
<dbReference type="InterPro" id="IPR044730">
    <property type="entry name" value="RNase_H-like_dom_plant"/>
</dbReference>
<dbReference type="PANTHER" id="PTHR47723:SF19">
    <property type="entry name" value="POLYNUCLEOTIDYL TRANSFERASE, RIBONUCLEASE H-LIKE SUPERFAMILY PROTEIN"/>
    <property type="match status" value="1"/>
</dbReference>
<dbReference type="Pfam" id="PF13966">
    <property type="entry name" value="zf-RVT"/>
    <property type="match status" value="1"/>
</dbReference>
<evidence type="ECO:0000313" key="3">
    <source>
        <dbReference type="EMBL" id="SPD07422.1"/>
    </source>
</evidence>
<dbReference type="InterPro" id="IPR053151">
    <property type="entry name" value="RNase_H-like"/>
</dbReference>
<dbReference type="PANTHER" id="PTHR47723">
    <property type="entry name" value="OS05G0353850 PROTEIN"/>
    <property type="match status" value="1"/>
</dbReference>
<dbReference type="InterPro" id="IPR036397">
    <property type="entry name" value="RNaseH_sf"/>
</dbReference>
<name>A0A2N9H5S4_FAGSY</name>
<dbReference type="InterPro" id="IPR012337">
    <property type="entry name" value="RNaseH-like_sf"/>
</dbReference>
<dbReference type="InterPro" id="IPR002156">
    <property type="entry name" value="RNaseH_domain"/>
</dbReference>
<dbReference type="AlphaFoldDB" id="A0A2N9H5S4"/>
<reference evidence="3" key="1">
    <citation type="submission" date="2018-02" db="EMBL/GenBank/DDBJ databases">
        <authorList>
            <person name="Cohen D.B."/>
            <person name="Kent A.D."/>
        </authorList>
    </citation>
    <scope>NUCLEOTIDE SEQUENCE</scope>
</reference>
<evidence type="ECO:0000259" key="1">
    <source>
        <dbReference type="Pfam" id="PF13456"/>
    </source>
</evidence>
<organism evidence="3">
    <name type="scientific">Fagus sylvatica</name>
    <name type="common">Beechnut</name>
    <dbReference type="NCBI Taxonomy" id="28930"/>
    <lineage>
        <taxon>Eukaryota</taxon>
        <taxon>Viridiplantae</taxon>
        <taxon>Streptophyta</taxon>
        <taxon>Embryophyta</taxon>
        <taxon>Tracheophyta</taxon>
        <taxon>Spermatophyta</taxon>
        <taxon>Magnoliopsida</taxon>
        <taxon>eudicotyledons</taxon>
        <taxon>Gunneridae</taxon>
        <taxon>Pentapetalae</taxon>
        <taxon>rosids</taxon>
        <taxon>fabids</taxon>
        <taxon>Fagales</taxon>
        <taxon>Fagaceae</taxon>
        <taxon>Fagus</taxon>
    </lineage>
</organism>